<dbReference type="PANTHER" id="PTHR36790:SF1">
    <property type="entry name" value="MYELIN TRANSCRIPTION FACTOR"/>
    <property type="match status" value="1"/>
</dbReference>
<dbReference type="EMBL" id="CP126655">
    <property type="protein sequence ID" value="WJZ92966.1"/>
    <property type="molecule type" value="Genomic_DNA"/>
</dbReference>
<feature type="region of interest" description="Disordered" evidence="1">
    <location>
        <begin position="174"/>
        <end position="239"/>
    </location>
</feature>
<sequence length="239" mass="27191">MPTARFPVAGTQKLRTKIGRKPLRPRNISADLDSVQIKAKPEWIEISRVADSNKENHPVYVTPVRMESFDASLAEELSAVRKRRERLKIEGDKVEKMLRERDLVMGMWMKEVKQRGEEQKKLEMEVDRLYRLKELRSAVRISPIRPLREREREKKIDAAQSQASPFRRRSVLFLKPSTDESTSPSQSQSLSLGLDRSKSTWPSPSPSSGLDRSQSTLPSPSPSPSPSLSLDSSEIGKEK</sequence>
<accession>A0ABY9CEV0</accession>
<proteinExistence type="predicted"/>
<feature type="compositionally biased region" description="Low complexity" evidence="1">
    <location>
        <begin position="179"/>
        <end position="192"/>
    </location>
</feature>
<keyword evidence="3" id="KW-1185">Reference proteome</keyword>
<evidence type="ECO:0000313" key="2">
    <source>
        <dbReference type="EMBL" id="WJZ92966.1"/>
    </source>
</evidence>
<feature type="compositionally biased region" description="Low complexity" evidence="1">
    <location>
        <begin position="199"/>
        <end position="218"/>
    </location>
</feature>
<organism evidence="2 3">
    <name type="scientific">Vitis vinifera</name>
    <name type="common">Grape</name>
    <dbReference type="NCBI Taxonomy" id="29760"/>
    <lineage>
        <taxon>Eukaryota</taxon>
        <taxon>Viridiplantae</taxon>
        <taxon>Streptophyta</taxon>
        <taxon>Embryophyta</taxon>
        <taxon>Tracheophyta</taxon>
        <taxon>Spermatophyta</taxon>
        <taxon>Magnoliopsida</taxon>
        <taxon>eudicotyledons</taxon>
        <taxon>Gunneridae</taxon>
        <taxon>Pentapetalae</taxon>
        <taxon>rosids</taxon>
        <taxon>Vitales</taxon>
        <taxon>Vitaceae</taxon>
        <taxon>Viteae</taxon>
        <taxon>Vitis</taxon>
    </lineage>
</organism>
<dbReference type="Proteomes" id="UP001227230">
    <property type="component" value="Chromosome 8"/>
</dbReference>
<evidence type="ECO:0000256" key="1">
    <source>
        <dbReference type="SAM" id="MobiDB-lite"/>
    </source>
</evidence>
<evidence type="ECO:0000313" key="3">
    <source>
        <dbReference type="Proteomes" id="UP001227230"/>
    </source>
</evidence>
<protein>
    <submittedName>
        <fullName evidence="2">Uncharacterized protein</fullName>
    </submittedName>
</protein>
<dbReference type="PANTHER" id="PTHR36790">
    <property type="entry name" value="MYELIN TRANSCRIPTION FACTOR"/>
    <property type="match status" value="1"/>
</dbReference>
<name>A0ABY9CEV0_VITVI</name>
<gene>
    <name evidence="2" type="ORF">VitviT2T_011936</name>
</gene>
<reference evidence="2 3" key="1">
    <citation type="journal article" date="2023" name="Hortic Res">
        <title>The complete reference genome for grapevine (Vitis vinifera L.) genetics and breeding.</title>
        <authorList>
            <person name="Shi X."/>
            <person name="Cao S."/>
            <person name="Wang X."/>
            <person name="Huang S."/>
            <person name="Wang Y."/>
            <person name="Liu Z."/>
            <person name="Liu W."/>
            <person name="Leng X."/>
            <person name="Peng Y."/>
            <person name="Wang N."/>
            <person name="Wang Y."/>
            <person name="Ma Z."/>
            <person name="Xu X."/>
            <person name="Zhang F."/>
            <person name="Xue H."/>
            <person name="Zhong H."/>
            <person name="Wang Y."/>
            <person name="Zhang K."/>
            <person name="Velt A."/>
            <person name="Avia K."/>
            <person name="Holtgrawe D."/>
            <person name="Grimplet J."/>
            <person name="Matus J.T."/>
            <person name="Ware D."/>
            <person name="Wu X."/>
            <person name="Wang H."/>
            <person name="Liu C."/>
            <person name="Fang Y."/>
            <person name="Rustenholz C."/>
            <person name="Cheng Z."/>
            <person name="Xiao H."/>
            <person name="Zhou Y."/>
        </authorList>
    </citation>
    <scope>NUCLEOTIDE SEQUENCE [LARGE SCALE GENOMIC DNA]</scope>
    <source>
        <strain evidence="3">cv. Pinot noir / PN40024</strain>
        <tissue evidence="2">Leaf</tissue>
    </source>
</reference>